<feature type="compositionally biased region" description="Low complexity" evidence="8">
    <location>
        <begin position="1132"/>
        <end position="1156"/>
    </location>
</feature>
<evidence type="ECO:0000259" key="9">
    <source>
        <dbReference type="Pfam" id="PF03828"/>
    </source>
</evidence>
<feature type="region of interest" description="Disordered" evidence="8">
    <location>
        <begin position="769"/>
        <end position="794"/>
    </location>
</feature>
<dbReference type="Gene3D" id="1.10.1410.10">
    <property type="match status" value="1"/>
</dbReference>
<gene>
    <name evidence="11" type="ORF">EJ08DRAFT_700954</name>
</gene>
<evidence type="ECO:0000256" key="4">
    <source>
        <dbReference type="ARBA" id="ARBA00012388"/>
    </source>
</evidence>
<dbReference type="GO" id="GO:0010605">
    <property type="term" value="P:negative regulation of macromolecule metabolic process"/>
    <property type="evidence" value="ECO:0007669"/>
    <property type="project" value="UniProtKB-ARBA"/>
</dbReference>
<dbReference type="PANTHER" id="PTHR12271">
    <property type="entry name" value="POLY A POLYMERASE CID PAP -RELATED"/>
    <property type="match status" value="1"/>
</dbReference>
<feature type="compositionally biased region" description="Polar residues" evidence="8">
    <location>
        <begin position="1049"/>
        <end position="1059"/>
    </location>
</feature>
<feature type="region of interest" description="Disordered" evidence="8">
    <location>
        <begin position="982"/>
        <end position="1026"/>
    </location>
</feature>
<dbReference type="EMBL" id="MU007078">
    <property type="protein sequence ID" value="KAF2423711.1"/>
    <property type="molecule type" value="Genomic_DNA"/>
</dbReference>
<dbReference type="AlphaFoldDB" id="A0A9P4NJ42"/>
<comment type="cofactor">
    <cofactor evidence="1">
        <name>Mn(2+)</name>
        <dbReference type="ChEBI" id="CHEBI:29035"/>
    </cofactor>
</comment>
<dbReference type="Proteomes" id="UP000800235">
    <property type="component" value="Unassembled WGS sequence"/>
</dbReference>
<dbReference type="Pfam" id="PF03828">
    <property type="entry name" value="PAP_assoc"/>
    <property type="match status" value="1"/>
</dbReference>
<keyword evidence="5" id="KW-0808">Transferase</keyword>
<feature type="region of interest" description="Disordered" evidence="8">
    <location>
        <begin position="838"/>
        <end position="859"/>
    </location>
</feature>
<feature type="compositionally biased region" description="Low complexity" evidence="8">
    <location>
        <begin position="457"/>
        <end position="486"/>
    </location>
</feature>
<feature type="region of interest" description="Disordered" evidence="8">
    <location>
        <begin position="535"/>
        <end position="573"/>
    </location>
</feature>
<dbReference type="GO" id="GO:0031123">
    <property type="term" value="P:RNA 3'-end processing"/>
    <property type="evidence" value="ECO:0007669"/>
    <property type="project" value="TreeGrafter"/>
</dbReference>
<accession>A0A9P4NJ42</accession>
<evidence type="ECO:0000256" key="6">
    <source>
        <dbReference type="ARBA" id="ARBA00022723"/>
    </source>
</evidence>
<keyword evidence="12" id="KW-1185">Reference proteome</keyword>
<name>A0A9P4NJ42_9PEZI</name>
<feature type="compositionally biased region" description="Basic and acidic residues" evidence="8">
    <location>
        <begin position="100"/>
        <end position="120"/>
    </location>
</feature>
<dbReference type="CDD" id="cd05402">
    <property type="entry name" value="NT_PAP_TUTase"/>
    <property type="match status" value="1"/>
</dbReference>
<feature type="compositionally biased region" description="Low complexity" evidence="8">
    <location>
        <begin position="1099"/>
        <end position="1120"/>
    </location>
</feature>
<feature type="region of interest" description="Disordered" evidence="8">
    <location>
        <begin position="438"/>
        <end position="487"/>
    </location>
</feature>
<proteinExistence type="inferred from homology"/>
<dbReference type="PANTHER" id="PTHR12271:SF113">
    <property type="entry name" value="POLY(A) RNA POLYMERASE CID11"/>
    <property type="match status" value="1"/>
</dbReference>
<keyword evidence="7" id="KW-0460">Magnesium</keyword>
<comment type="cofactor">
    <cofactor evidence="2">
        <name>Mg(2+)</name>
        <dbReference type="ChEBI" id="CHEBI:18420"/>
    </cofactor>
</comment>
<dbReference type="OrthoDB" id="2274644at2759"/>
<feature type="compositionally biased region" description="Polar residues" evidence="8">
    <location>
        <begin position="838"/>
        <end position="850"/>
    </location>
</feature>
<dbReference type="Gene3D" id="3.30.460.10">
    <property type="entry name" value="Beta Polymerase, domain 2"/>
    <property type="match status" value="1"/>
</dbReference>
<dbReference type="GO" id="GO:0046872">
    <property type="term" value="F:metal ion binding"/>
    <property type="evidence" value="ECO:0007669"/>
    <property type="project" value="UniProtKB-KW"/>
</dbReference>
<dbReference type="SUPFAM" id="SSF81301">
    <property type="entry name" value="Nucleotidyltransferase"/>
    <property type="match status" value="1"/>
</dbReference>
<evidence type="ECO:0000256" key="2">
    <source>
        <dbReference type="ARBA" id="ARBA00001946"/>
    </source>
</evidence>
<feature type="compositionally biased region" description="Basic residues" evidence="8">
    <location>
        <begin position="1161"/>
        <end position="1170"/>
    </location>
</feature>
<dbReference type="InterPro" id="IPR054708">
    <property type="entry name" value="MTPAP-like_central"/>
</dbReference>
<feature type="compositionally biased region" description="Polar residues" evidence="8">
    <location>
        <begin position="960"/>
        <end position="969"/>
    </location>
</feature>
<feature type="region of interest" description="Disordered" evidence="8">
    <location>
        <begin position="949"/>
        <end position="969"/>
    </location>
</feature>
<feature type="compositionally biased region" description="Low complexity" evidence="8">
    <location>
        <begin position="606"/>
        <end position="622"/>
    </location>
</feature>
<evidence type="ECO:0000259" key="10">
    <source>
        <dbReference type="Pfam" id="PF22600"/>
    </source>
</evidence>
<dbReference type="EC" id="2.7.7.19" evidence="4"/>
<evidence type="ECO:0000313" key="12">
    <source>
        <dbReference type="Proteomes" id="UP000800235"/>
    </source>
</evidence>
<reference evidence="11" key="1">
    <citation type="journal article" date="2020" name="Stud. Mycol.">
        <title>101 Dothideomycetes genomes: a test case for predicting lifestyles and emergence of pathogens.</title>
        <authorList>
            <person name="Haridas S."/>
            <person name="Albert R."/>
            <person name="Binder M."/>
            <person name="Bloem J."/>
            <person name="Labutti K."/>
            <person name="Salamov A."/>
            <person name="Andreopoulos B."/>
            <person name="Baker S."/>
            <person name="Barry K."/>
            <person name="Bills G."/>
            <person name="Bluhm B."/>
            <person name="Cannon C."/>
            <person name="Castanera R."/>
            <person name="Culley D."/>
            <person name="Daum C."/>
            <person name="Ezra D."/>
            <person name="Gonzalez J."/>
            <person name="Henrissat B."/>
            <person name="Kuo A."/>
            <person name="Liang C."/>
            <person name="Lipzen A."/>
            <person name="Lutzoni F."/>
            <person name="Magnuson J."/>
            <person name="Mondo S."/>
            <person name="Nolan M."/>
            <person name="Ohm R."/>
            <person name="Pangilinan J."/>
            <person name="Park H.-J."/>
            <person name="Ramirez L."/>
            <person name="Alfaro M."/>
            <person name="Sun H."/>
            <person name="Tritt A."/>
            <person name="Yoshinaga Y."/>
            <person name="Zwiers L.-H."/>
            <person name="Turgeon B."/>
            <person name="Goodwin S."/>
            <person name="Spatafora J."/>
            <person name="Crous P."/>
            <person name="Grigoriev I."/>
        </authorList>
    </citation>
    <scope>NUCLEOTIDE SEQUENCE</scope>
    <source>
        <strain evidence="11">CBS 130266</strain>
    </source>
</reference>
<dbReference type="Pfam" id="PF22600">
    <property type="entry name" value="MTPAP-like_central"/>
    <property type="match status" value="1"/>
</dbReference>
<evidence type="ECO:0000313" key="11">
    <source>
        <dbReference type="EMBL" id="KAF2423711.1"/>
    </source>
</evidence>
<organism evidence="11 12">
    <name type="scientific">Tothia fuscella</name>
    <dbReference type="NCBI Taxonomy" id="1048955"/>
    <lineage>
        <taxon>Eukaryota</taxon>
        <taxon>Fungi</taxon>
        <taxon>Dikarya</taxon>
        <taxon>Ascomycota</taxon>
        <taxon>Pezizomycotina</taxon>
        <taxon>Dothideomycetes</taxon>
        <taxon>Pleosporomycetidae</taxon>
        <taxon>Venturiales</taxon>
        <taxon>Cylindrosympodiaceae</taxon>
        <taxon>Tothia</taxon>
    </lineage>
</organism>
<feature type="compositionally biased region" description="Polar residues" evidence="8">
    <location>
        <begin position="555"/>
        <end position="567"/>
    </location>
</feature>
<dbReference type="GO" id="GO:1990817">
    <property type="term" value="F:poly(A) RNA polymerase activity"/>
    <property type="evidence" value="ECO:0007669"/>
    <property type="project" value="UniProtKB-EC"/>
</dbReference>
<feature type="compositionally biased region" description="Polar residues" evidence="8">
    <location>
        <begin position="19"/>
        <end position="31"/>
    </location>
</feature>
<feature type="domain" description="PAP-associated" evidence="9">
    <location>
        <begin position="327"/>
        <end position="383"/>
    </location>
</feature>
<protein>
    <recommendedName>
        <fullName evidence="4">polynucleotide adenylyltransferase</fullName>
        <ecNumber evidence="4">2.7.7.19</ecNumber>
    </recommendedName>
</protein>
<evidence type="ECO:0000256" key="5">
    <source>
        <dbReference type="ARBA" id="ARBA00022679"/>
    </source>
</evidence>
<sequence length="1212" mass="132388">MAAKNGNFHHTLPARPPLSSHQSNSVPSTPHQYPRDFRSRSRSPSPHAALSMGGHSPRSVVSEANHVPMTTLPKGRPTCKYETSAAFSRRRMQYDIGDAPLEKPKEEPKKTLDPHEEKKLSGDMRELYDRLYPSDESNQRRQQFVKKLEDILRKQWPGQEFKVHIFGSHANSLCTSESDVDICIQTPMKSLETMHMLAEALANNGMERVICIAAAKVPIVKIWDPVLKVAADMNVNNTLALENTRMIQYYVSLDARVRPLGLLIKHWAKQRILNDAGKFFTRKPPILPALHQEKHDPYIAQDGTESGFSSNLDLFKTYGAANKETDGELLFQFFRHYAYEFNYESSVVSVREGKHITRKQKGWDGASKEGQWRLCIEEPFNISRNLGNSADSTAFRGIHLELRRAFDLLVDGCQLDKVCEVYQYPPEEKNIFKKPIFGPKPTLAMPTANNRTGRGGAQSRNGRNNGNRNPANGRRSSSGASFGSRAPYSPFVQSPPLGLMGADYMAASSIQQFQMYGLQIEQLKARFQQSQIQMAEQASRQQAHAGVKASGQGGTNPSATISPQKTPFLNGVASPQAGINQAFHPELFYHPGLESQQIFQQMPQDASARTSPSSPSLSASTPVRRTMQRFSLASEGGSMRSQSQPPRGITPQQQQQSIMMQQYAQLLSQYGIPIYAVPPAPSQLTADIAGAGFDPLSRSASMPVKDNSPKEYVGYYMPEPRRMPPQKMPAQPASHVSQFGKLPQIPQYSELAQRRNRPSQDLQLNVNGTKRLSRSPSPLGYGHQRTASTPLRGTNHLPIKSAPLQMSSHVKEPKVDSTFQNAEPSAVPSGLLIVNGSSYPQSSTIDSRSNASEDDLSSKDSNFAFTREDAYESSILSSRQQSVYESPAMEGHYSPPTYNGHPATGNGFSYYPSAFDGGEFSPDQPYSAGGMQAFPAFVDPGFLPQHVSNPRHEEDASILSPKSMQHSNPFPSRLPVPVKPAPIDTTNVPESSKAGDPHTAPLLSPVYETRTPSPTAHRRSVPSLNGILPPLVVNGAGPIVRDFASLPTSAPVNGAISGSSKEKDIKVNTNMNGSGKPSGSLGPRSAPVPLTPTRREPQHSSGGQSHSNSQRDNGHSTPSQSHHHHGHGGGHCSQQQPQNQQGRLGSTATSSTSGWQTSGGGRKKKNRQRSKSTVERGRRGDDGGHGGSALNVGGGVKKPEPLPVNESERKGG</sequence>
<evidence type="ECO:0000256" key="1">
    <source>
        <dbReference type="ARBA" id="ARBA00001936"/>
    </source>
</evidence>
<evidence type="ECO:0000256" key="8">
    <source>
        <dbReference type="SAM" id="MobiDB-lite"/>
    </source>
</evidence>
<evidence type="ECO:0000256" key="7">
    <source>
        <dbReference type="ARBA" id="ARBA00022842"/>
    </source>
</evidence>
<evidence type="ECO:0000256" key="3">
    <source>
        <dbReference type="ARBA" id="ARBA00008593"/>
    </source>
</evidence>
<comment type="similarity">
    <text evidence="3">Belongs to the DNA polymerase type-B-like family.</text>
</comment>
<feature type="region of interest" description="Disordered" evidence="8">
    <location>
        <begin position="1049"/>
        <end position="1212"/>
    </location>
</feature>
<dbReference type="InterPro" id="IPR043519">
    <property type="entry name" value="NT_sf"/>
</dbReference>
<feature type="region of interest" description="Disordered" evidence="8">
    <location>
        <begin position="97"/>
        <end position="120"/>
    </location>
</feature>
<dbReference type="InterPro" id="IPR002058">
    <property type="entry name" value="PAP_assoc"/>
</dbReference>
<feature type="domain" description="Poly(A) RNA polymerase mitochondrial-like central palm" evidence="10">
    <location>
        <begin position="120"/>
        <end position="251"/>
    </location>
</feature>
<keyword evidence="6" id="KW-0479">Metal-binding</keyword>
<comment type="caution">
    <text evidence="11">The sequence shown here is derived from an EMBL/GenBank/DDBJ whole genome shotgun (WGS) entry which is preliminary data.</text>
</comment>
<feature type="region of interest" description="Disordered" evidence="8">
    <location>
        <begin position="1"/>
        <end position="63"/>
    </location>
</feature>
<feature type="region of interest" description="Disordered" evidence="8">
    <location>
        <begin position="598"/>
        <end position="656"/>
    </location>
</feature>
<feature type="compositionally biased region" description="Polar residues" evidence="8">
    <location>
        <begin position="1067"/>
        <end position="1077"/>
    </location>
</feature>
<dbReference type="SUPFAM" id="SSF81631">
    <property type="entry name" value="PAP/OAS1 substrate-binding domain"/>
    <property type="match status" value="1"/>
</dbReference>
<feature type="compositionally biased region" description="Basic and acidic residues" evidence="8">
    <location>
        <begin position="1172"/>
        <end position="1184"/>
    </location>
</feature>